<gene>
    <name evidence="1" type="ORF">LOC62_07G008895</name>
</gene>
<keyword evidence="2" id="KW-1185">Reference proteome</keyword>
<evidence type="ECO:0008006" key="3">
    <source>
        <dbReference type="Google" id="ProtNLM"/>
    </source>
</evidence>
<reference evidence="1" key="1">
    <citation type="submission" date="2023-10" db="EMBL/GenBank/DDBJ databases">
        <authorList>
            <person name="Noh H."/>
        </authorList>
    </citation>
    <scope>NUCLEOTIDE SEQUENCE</scope>
    <source>
        <strain evidence="1">DUCC4014</strain>
    </source>
</reference>
<dbReference type="Proteomes" id="UP000827549">
    <property type="component" value="Chromosome 7"/>
</dbReference>
<accession>A0AAF0YJ01</accession>
<dbReference type="RefSeq" id="XP_062631422.1">
    <property type="nucleotide sequence ID" value="XM_062775438.1"/>
</dbReference>
<dbReference type="EMBL" id="CP086720">
    <property type="protein sequence ID" value="WOO85396.1"/>
    <property type="molecule type" value="Genomic_DNA"/>
</dbReference>
<evidence type="ECO:0000313" key="2">
    <source>
        <dbReference type="Proteomes" id="UP000827549"/>
    </source>
</evidence>
<proteinExistence type="predicted"/>
<organism evidence="1 2">
    <name type="scientific">Vanrija pseudolonga</name>
    <dbReference type="NCBI Taxonomy" id="143232"/>
    <lineage>
        <taxon>Eukaryota</taxon>
        <taxon>Fungi</taxon>
        <taxon>Dikarya</taxon>
        <taxon>Basidiomycota</taxon>
        <taxon>Agaricomycotina</taxon>
        <taxon>Tremellomycetes</taxon>
        <taxon>Trichosporonales</taxon>
        <taxon>Trichosporonaceae</taxon>
        <taxon>Vanrija</taxon>
    </lineage>
</organism>
<dbReference type="GeneID" id="87812059"/>
<sequence length="370" mass="40916">MSTTSAVPPTSGPATAFPPLGLTPTSFPMVWDLILVHADASTVLSLRATSKYLHKCTSEKLYKHVGIHITKSGDRLDIDLRAPYSGQRVPGLDWNGARGLCLSRLSSYCVVIDEVVATSPQPALSGVCHVDTEAFRALEKALSNVTSHRCAGSAYASIFALPRLRTMTTFLDPSPHTIVVPELVNPVYPISWNLRGSLATTVEINFRLGDNLVLWYNLPHLPNLQHLILILHKDEIPLDPWVTLASLFYGIARFLPRAKLVICGLELCPELDNHINMAWEQRKIWFHTKIAISIGDHKSVEMGNERGTWMGRVGDGAEGERAEFEDIKNAIAIKTLEYLRATKGKEPYRRMALPLAMVVGRPLASHASEE</sequence>
<name>A0AAF0YJ01_9TREE</name>
<dbReference type="AlphaFoldDB" id="A0AAF0YJ01"/>
<protein>
    <recommendedName>
        <fullName evidence="3">F-box domain-containing protein</fullName>
    </recommendedName>
</protein>
<evidence type="ECO:0000313" key="1">
    <source>
        <dbReference type="EMBL" id="WOO85396.1"/>
    </source>
</evidence>